<dbReference type="InterPro" id="IPR050555">
    <property type="entry name" value="Bact_Solute-Bind_Prot2"/>
</dbReference>
<evidence type="ECO:0000256" key="2">
    <source>
        <dbReference type="ARBA" id="ARBA00022729"/>
    </source>
</evidence>
<dbReference type="EMBL" id="JACXZA010000003">
    <property type="protein sequence ID" value="MBD3919654.1"/>
    <property type="molecule type" value="Genomic_DNA"/>
</dbReference>
<keyword evidence="2 4" id="KW-0732">Signal</keyword>
<dbReference type="PANTHER" id="PTHR30036:SF1">
    <property type="entry name" value="D-XYLOSE-BINDING PERIPLASMIC PROTEIN"/>
    <property type="match status" value="1"/>
</dbReference>
<dbReference type="InterPro" id="IPR028082">
    <property type="entry name" value="Peripla_BP_I"/>
</dbReference>
<dbReference type="CDD" id="cd19991">
    <property type="entry name" value="PBP1_ABC_xylose_binding"/>
    <property type="match status" value="1"/>
</dbReference>
<sequence>MRHSILRARMLVLALLLMLSCFAAACDSGNGNSGSETSSEQEDTETAVHSDAGTSAEVNDSTVEDKTNRRIKIGFSMDGLQEERWQRDRDMFKEAAEALGAEVVVMAANGDDAKQISQAETMISQGVDILVIVPHNADATAAIVQKAHASGIKVLAYDRLVKNSEIDLYVSFDNEQVGELQAKAIARLVPKGKYVYIGGADTDNNAHMFKKGVFNVLQPLIDRGDITIVYDQWSKDWTPANALANMKAALSANGNNIDAVIAANDGTAGGVVQALGLQGLAGKIPVAGQDGDLAAAQRIVEGTQVMTVYKPIKLLAEKAAELAFKLARGEPSGADRKVNNGKIEVPSVLLSPIAVDRFNIDDTIIADGFHSREDVYRNVKVQKETDEKADTER</sequence>
<gene>
    <name evidence="6" type="primary">xylF</name>
    <name evidence="6" type="ORF">H8B09_12895</name>
</gene>
<feature type="chain" id="PRO_5047051398" evidence="4">
    <location>
        <begin position="26"/>
        <end position="393"/>
    </location>
</feature>
<organism evidence="6 7">
    <name type="scientific">Paenibacillus terricola</name>
    <dbReference type="NCBI Taxonomy" id="2763503"/>
    <lineage>
        <taxon>Bacteria</taxon>
        <taxon>Bacillati</taxon>
        <taxon>Bacillota</taxon>
        <taxon>Bacilli</taxon>
        <taxon>Bacillales</taxon>
        <taxon>Paenibacillaceae</taxon>
        <taxon>Paenibacillus</taxon>
    </lineage>
</organism>
<reference evidence="6 7" key="1">
    <citation type="submission" date="2020-09" db="EMBL/GenBank/DDBJ databases">
        <title>Paenibacillus sp. strain PR3 16S rRNA gene Genome sequencing and assembly.</title>
        <authorList>
            <person name="Kim J."/>
        </authorList>
    </citation>
    <scope>NUCLEOTIDE SEQUENCE [LARGE SCALE GENOMIC DNA]</scope>
    <source>
        <strain evidence="6 7">PR3</strain>
    </source>
</reference>
<dbReference type="Proteomes" id="UP000609346">
    <property type="component" value="Unassembled WGS sequence"/>
</dbReference>
<name>A0ABR8MZN8_9BACL</name>
<dbReference type="Gene3D" id="3.40.50.2300">
    <property type="match status" value="2"/>
</dbReference>
<evidence type="ECO:0000256" key="4">
    <source>
        <dbReference type="SAM" id="SignalP"/>
    </source>
</evidence>
<dbReference type="InterPro" id="IPR025997">
    <property type="entry name" value="SBP_2_dom"/>
</dbReference>
<proteinExistence type="predicted"/>
<dbReference type="SUPFAM" id="SSF53822">
    <property type="entry name" value="Periplasmic binding protein-like I"/>
    <property type="match status" value="1"/>
</dbReference>
<feature type="region of interest" description="Disordered" evidence="3">
    <location>
        <begin position="29"/>
        <end position="64"/>
    </location>
</feature>
<feature type="compositionally biased region" description="Low complexity" evidence="3">
    <location>
        <begin position="29"/>
        <end position="38"/>
    </location>
</feature>
<dbReference type="PANTHER" id="PTHR30036">
    <property type="entry name" value="D-XYLOSE-BINDING PERIPLASMIC PROTEIN"/>
    <property type="match status" value="1"/>
</dbReference>
<keyword evidence="7" id="KW-1185">Reference proteome</keyword>
<evidence type="ECO:0000313" key="7">
    <source>
        <dbReference type="Proteomes" id="UP000609346"/>
    </source>
</evidence>
<feature type="domain" description="Periplasmic binding protein" evidence="5">
    <location>
        <begin position="73"/>
        <end position="330"/>
    </location>
</feature>
<dbReference type="PROSITE" id="PS51257">
    <property type="entry name" value="PROKAR_LIPOPROTEIN"/>
    <property type="match status" value="1"/>
</dbReference>
<dbReference type="Pfam" id="PF13407">
    <property type="entry name" value="Peripla_BP_4"/>
    <property type="match status" value="1"/>
</dbReference>
<accession>A0ABR8MZN8</accession>
<dbReference type="NCBIfam" id="TIGR02634">
    <property type="entry name" value="xylF"/>
    <property type="match status" value="1"/>
</dbReference>
<evidence type="ECO:0000256" key="1">
    <source>
        <dbReference type="ARBA" id="ARBA00004196"/>
    </source>
</evidence>
<protein>
    <submittedName>
        <fullName evidence="6">D-xylose ABC transporter substrate-binding protein</fullName>
    </submittedName>
</protein>
<evidence type="ECO:0000256" key="3">
    <source>
        <dbReference type="SAM" id="MobiDB-lite"/>
    </source>
</evidence>
<comment type="subcellular location">
    <subcellularLocation>
        <location evidence="1">Cell envelope</location>
    </subcellularLocation>
</comment>
<evidence type="ECO:0000259" key="5">
    <source>
        <dbReference type="Pfam" id="PF13407"/>
    </source>
</evidence>
<comment type="caution">
    <text evidence="6">The sequence shown here is derived from an EMBL/GenBank/DDBJ whole genome shotgun (WGS) entry which is preliminary data.</text>
</comment>
<evidence type="ECO:0000313" key="6">
    <source>
        <dbReference type="EMBL" id="MBD3919654.1"/>
    </source>
</evidence>
<feature type="compositionally biased region" description="Polar residues" evidence="3">
    <location>
        <begin position="52"/>
        <end position="61"/>
    </location>
</feature>
<feature type="signal peptide" evidence="4">
    <location>
        <begin position="1"/>
        <end position="25"/>
    </location>
</feature>
<dbReference type="RefSeq" id="WP_191203954.1">
    <property type="nucleotide sequence ID" value="NZ_JACXZA010000003.1"/>
</dbReference>
<dbReference type="InterPro" id="IPR013456">
    <property type="entry name" value="XylF"/>
</dbReference>